<dbReference type="EMBL" id="NBVN01000002">
    <property type="protein sequence ID" value="PUA33305.1"/>
    <property type="molecule type" value="Genomic_DNA"/>
</dbReference>
<protein>
    <recommendedName>
        <fullName evidence="4">DUF373 family protein</fullName>
    </recommendedName>
</protein>
<dbReference type="Proteomes" id="UP000244093">
    <property type="component" value="Unassembled WGS sequence"/>
</dbReference>
<keyword evidence="1" id="KW-0472">Membrane</keyword>
<reference evidence="2 3" key="1">
    <citation type="journal article" date="2018" name="Syst. Appl. Microbiol.">
        <title>A new symbiotic nanoarchaeote (Candidatus Nanoclepta minutus) and its host (Zestosphaera tikiterensis gen. nov., sp. nov.) from a New Zealand hot spring.</title>
        <authorList>
            <person name="St John E."/>
            <person name="Liu Y."/>
            <person name="Podar M."/>
            <person name="Stott M.B."/>
            <person name="Meneghin J."/>
            <person name="Chen Z."/>
            <person name="Lagutin K."/>
            <person name="Mitchell K."/>
            <person name="Reysenbach A.L."/>
        </authorList>
    </citation>
    <scope>NUCLEOTIDE SEQUENCE [LARGE SCALE GENOMIC DNA]</scope>
    <source>
        <strain evidence="2">NZ3</strain>
    </source>
</reference>
<keyword evidence="1" id="KW-0812">Transmembrane</keyword>
<dbReference type="InterPro" id="IPR007254">
    <property type="entry name" value="DUF373"/>
</dbReference>
<sequence>MFTCINICFKINFLGSEVIELVSAAEKLLVLAVDYDDDLGRVGIETPVIGFDNVLKVAQKYALERPEDADANTLFTALKVYRELKEENDAVEVAVIAGHEKGGSKAGVRLRSQAEEVIKLSNATSVVLVLDSAEDEFVIPVISSIAKILSIERVVVEQLRGVEETYILLGRYLRKAIEEKRFSRVMLGVPGILLLSYVLISLTPMSAYAFSVTLAILGLILVLKGFGITDSVVKMWRSAPVMRYSYVLTGLFAIITCFVAYTSISSRDFALDIMSIALYVRETSPYVVVTLTPLIVGKVSLKVLRRSFRAWRDLMIFALIIAMYNLASSVSNVIIESNPTNLNDVVRILYISYIPTILLIYMVVFMAASVILYVIEKEVIRKKSATT</sequence>
<evidence type="ECO:0000256" key="1">
    <source>
        <dbReference type="SAM" id="Phobius"/>
    </source>
</evidence>
<dbReference type="PANTHER" id="PTHR38815:SF1">
    <property type="entry name" value="DUF373 FAMILY PROTEIN"/>
    <property type="match status" value="1"/>
</dbReference>
<proteinExistence type="predicted"/>
<feature type="transmembrane region" description="Helical" evidence="1">
    <location>
        <begin position="284"/>
        <end position="304"/>
    </location>
</feature>
<evidence type="ECO:0000313" key="2">
    <source>
        <dbReference type="EMBL" id="PUA33305.1"/>
    </source>
</evidence>
<keyword evidence="1" id="KW-1133">Transmembrane helix</keyword>
<dbReference type="Pfam" id="PF04123">
    <property type="entry name" value="DUF373"/>
    <property type="match status" value="1"/>
</dbReference>
<feature type="transmembrane region" description="Helical" evidence="1">
    <location>
        <begin position="206"/>
        <end position="223"/>
    </location>
</feature>
<evidence type="ECO:0008006" key="4">
    <source>
        <dbReference type="Google" id="ProtNLM"/>
    </source>
</evidence>
<dbReference type="AlphaFoldDB" id="A0A2R7Y6Z1"/>
<organism evidence="2 3">
    <name type="scientific">Zestosphaera tikiterensis</name>
    <dbReference type="NCBI Taxonomy" id="1973259"/>
    <lineage>
        <taxon>Archaea</taxon>
        <taxon>Thermoproteota</taxon>
        <taxon>Thermoprotei</taxon>
        <taxon>Desulfurococcales</taxon>
        <taxon>Desulfurococcaceae</taxon>
        <taxon>Zestosphaera</taxon>
    </lineage>
</organism>
<accession>A0A2R7Y6Z1</accession>
<feature type="transmembrane region" description="Helical" evidence="1">
    <location>
        <begin position="244"/>
        <end position="264"/>
    </location>
</feature>
<dbReference type="PANTHER" id="PTHR38815">
    <property type="entry name" value="HYPOTHETICAL MEMBRANE PROTEIN, CONSERVED, DUF373 FAMILY"/>
    <property type="match status" value="1"/>
</dbReference>
<feature type="transmembrane region" description="Helical" evidence="1">
    <location>
        <begin position="347"/>
        <end position="375"/>
    </location>
</feature>
<feature type="transmembrane region" description="Helical" evidence="1">
    <location>
        <begin position="316"/>
        <end position="335"/>
    </location>
</feature>
<gene>
    <name evidence="2" type="ORF">B7O98_02410</name>
</gene>
<name>A0A2R7Y6Z1_9CREN</name>
<evidence type="ECO:0000313" key="3">
    <source>
        <dbReference type="Proteomes" id="UP000244093"/>
    </source>
</evidence>
<feature type="transmembrane region" description="Helical" evidence="1">
    <location>
        <begin position="182"/>
        <end position="200"/>
    </location>
</feature>
<comment type="caution">
    <text evidence="2">The sequence shown here is derived from an EMBL/GenBank/DDBJ whole genome shotgun (WGS) entry which is preliminary data.</text>
</comment>